<feature type="domain" description="PAS" evidence="4">
    <location>
        <begin position="7"/>
        <end position="88"/>
    </location>
</feature>
<keyword evidence="3" id="KW-0157">Chromophore</keyword>
<evidence type="ECO:0000313" key="7">
    <source>
        <dbReference type="Proteomes" id="UP000243106"/>
    </source>
</evidence>
<protein>
    <submittedName>
        <fullName evidence="6">PAS domain S-box-containing protein</fullName>
    </submittedName>
</protein>
<dbReference type="PANTHER" id="PTHR47429:SF2">
    <property type="entry name" value="PROTEIN TWIN LOV 1"/>
    <property type="match status" value="1"/>
</dbReference>
<dbReference type="InterPro" id="IPR036890">
    <property type="entry name" value="HATPase_C_sf"/>
</dbReference>
<evidence type="ECO:0000313" key="6">
    <source>
        <dbReference type="EMBL" id="SFQ17068.1"/>
    </source>
</evidence>
<dbReference type="CDD" id="cd00130">
    <property type="entry name" value="PAS"/>
    <property type="match status" value="1"/>
</dbReference>
<dbReference type="AlphaFoldDB" id="A0A1I5WBI0"/>
<dbReference type="InterPro" id="IPR003594">
    <property type="entry name" value="HATPase_dom"/>
</dbReference>
<dbReference type="NCBIfam" id="TIGR00229">
    <property type="entry name" value="sensory_box"/>
    <property type="match status" value="1"/>
</dbReference>
<dbReference type="InterPro" id="IPR000700">
    <property type="entry name" value="PAS-assoc_C"/>
</dbReference>
<evidence type="ECO:0000259" key="5">
    <source>
        <dbReference type="PROSITE" id="PS50113"/>
    </source>
</evidence>
<dbReference type="SMART" id="SM00086">
    <property type="entry name" value="PAC"/>
    <property type="match status" value="1"/>
</dbReference>
<dbReference type="SUPFAM" id="SSF55785">
    <property type="entry name" value="PYP-like sensor domain (PAS domain)"/>
    <property type="match status" value="1"/>
</dbReference>
<dbReference type="PROSITE" id="PS50113">
    <property type="entry name" value="PAC"/>
    <property type="match status" value="1"/>
</dbReference>
<evidence type="ECO:0000256" key="3">
    <source>
        <dbReference type="ARBA" id="ARBA00022991"/>
    </source>
</evidence>
<dbReference type="InterPro" id="IPR035965">
    <property type="entry name" value="PAS-like_dom_sf"/>
</dbReference>
<dbReference type="EMBL" id="FOXV01000002">
    <property type="protein sequence ID" value="SFQ17068.1"/>
    <property type="molecule type" value="Genomic_DNA"/>
</dbReference>
<sequence length="352" mass="38480">MSGAQTTSRNLSAVLDDRAALAGFARLSVAMVITNPNAPDNPIVYVNEAFERVTGYNRSSVIGRNCRFLQGQRTRKEDVDRVRAAVENGRDVSVDILNYRASGEPFTNRLVIAPITNDDGKPLYFLGLQKELRDPAHSHEHLDRSFEVIRSRVQEDLSLILASISHPNPGRSQVDPVHEIEALPRRLDCLQLVYEELQASELSGGDSQIDFGSLMTRVAANVTYNESRPGIRFSQQLERLHVSLDASVRLSLVLSEALSNAFSHAFDGLDSGYIELRATQLAAGGLRFLIADDGVGIPQNINWPSTTTVGGRLISSLLDGLDATINVVRGAAGTIVMIDVPMDPYDTLQEGK</sequence>
<dbReference type="InterPro" id="IPR001610">
    <property type="entry name" value="PAC"/>
</dbReference>
<dbReference type="Pfam" id="PF13426">
    <property type="entry name" value="PAS_9"/>
    <property type="match status" value="1"/>
</dbReference>
<dbReference type="Gene3D" id="3.30.450.20">
    <property type="entry name" value="PAS domain"/>
    <property type="match status" value="1"/>
</dbReference>
<organism evidence="6 7">
    <name type="scientific">Roseivivax halotolerans</name>
    <dbReference type="NCBI Taxonomy" id="93684"/>
    <lineage>
        <taxon>Bacteria</taxon>
        <taxon>Pseudomonadati</taxon>
        <taxon>Pseudomonadota</taxon>
        <taxon>Alphaproteobacteria</taxon>
        <taxon>Rhodobacterales</taxon>
        <taxon>Roseobacteraceae</taxon>
        <taxon>Roseivivax</taxon>
    </lineage>
</organism>
<evidence type="ECO:0000256" key="1">
    <source>
        <dbReference type="ARBA" id="ARBA00022630"/>
    </source>
</evidence>
<dbReference type="InterPro" id="IPR000014">
    <property type="entry name" value="PAS"/>
</dbReference>
<evidence type="ECO:0000256" key="2">
    <source>
        <dbReference type="ARBA" id="ARBA00022643"/>
    </source>
</evidence>
<dbReference type="STRING" id="93684.SAMN05421853_102238"/>
<dbReference type="PROSITE" id="PS50112">
    <property type="entry name" value="PAS"/>
    <property type="match status" value="1"/>
</dbReference>
<keyword evidence="7" id="KW-1185">Reference proteome</keyword>
<gene>
    <name evidence="6" type="ORF">SAMN05421853_102238</name>
</gene>
<dbReference type="Gene3D" id="3.30.565.10">
    <property type="entry name" value="Histidine kinase-like ATPase, C-terminal domain"/>
    <property type="match status" value="1"/>
</dbReference>
<dbReference type="Pfam" id="PF13581">
    <property type="entry name" value="HATPase_c_2"/>
    <property type="match status" value="1"/>
</dbReference>
<reference evidence="7" key="1">
    <citation type="submission" date="2016-10" db="EMBL/GenBank/DDBJ databases">
        <authorList>
            <person name="Varghese N."/>
            <person name="Submissions S."/>
        </authorList>
    </citation>
    <scope>NUCLEOTIDE SEQUENCE [LARGE SCALE GENOMIC DNA]</scope>
    <source>
        <strain evidence="7">JCM 10271</strain>
    </source>
</reference>
<name>A0A1I5WBI0_9RHOB</name>
<dbReference type="RefSeq" id="WP_245760178.1">
    <property type="nucleotide sequence ID" value="NZ_FOXV01000002.1"/>
</dbReference>
<dbReference type="Proteomes" id="UP000243106">
    <property type="component" value="Unassembled WGS sequence"/>
</dbReference>
<keyword evidence="1" id="KW-0285">Flavoprotein</keyword>
<dbReference type="SUPFAM" id="SSF55874">
    <property type="entry name" value="ATPase domain of HSP90 chaperone/DNA topoisomerase II/histidine kinase"/>
    <property type="match status" value="1"/>
</dbReference>
<accession>A0A1I5WBI0</accession>
<keyword evidence="2" id="KW-0288">FMN</keyword>
<feature type="domain" description="PAC" evidence="5">
    <location>
        <begin position="90"/>
        <end position="144"/>
    </location>
</feature>
<dbReference type="SMART" id="SM00387">
    <property type="entry name" value="HATPase_c"/>
    <property type="match status" value="1"/>
</dbReference>
<dbReference type="PANTHER" id="PTHR47429">
    <property type="entry name" value="PROTEIN TWIN LOV 1"/>
    <property type="match status" value="1"/>
</dbReference>
<proteinExistence type="predicted"/>
<evidence type="ECO:0000259" key="4">
    <source>
        <dbReference type="PROSITE" id="PS50112"/>
    </source>
</evidence>